<sequence>MTIGIRRHDNVAHRVRFADSVLLPKIRVFKRRPTNIKQRKTELRFFLPAINKNTGPLPDWIAEPLNTEEHGESDSRRAIDREGTFIRGEGSLWMPRGANSMWLPRERRYIDIGTERKIVHHLRRLVTPIDPFSSYTDFGDKIKQKIPTDNRDTVQSQSSPSNEPVNDLNPNPPLPGIKPRFRKQEKASRSEFDDVKEEVESVVSEKNSDASDSEGQDDLLEPFVEPEIVVDHKYVAVSPVTTPMLYLPESRSEAQPTLKETRLRLLEGDLRVQLNTTPRLIRIYIQSSSTDSEVERSRLIETVYSKLRSYGQEKGYDLHIIDLHWGHREIMADDHNQAEMAERTGNTSEASQNGRKQSVFGRGESQTNIPSRETSRFDSRRESSQGRDQNALLKLQKEASILKNCRIQANNIDPTLLPIWYKLDENAVPAVFKLQKISSVYKDILSADVKRRNEAKRQWTIVRKKLTHLFSTVSKQIFDEPAVIKKYNITLTEIELERGLSRGCEATFCHKYWFQREIEDIHAGVSDDKLEDYQDLLPFTSTVDATKQSILDDWKTCTLPDTSLDVLRSEKLANYHQTIYQIIYTISAGCLWKSRQWKNPANGQSRKRMPQMG</sequence>
<proteinExistence type="predicted"/>
<accession>A0AAD9IWI7</accession>
<dbReference type="EMBL" id="JAODUP010001062">
    <property type="protein sequence ID" value="KAK2141643.1"/>
    <property type="molecule type" value="Genomic_DNA"/>
</dbReference>
<evidence type="ECO:0000256" key="1">
    <source>
        <dbReference type="SAM" id="MobiDB-lite"/>
    </source>
</evidence>
<comment type="caution">
    <text evidence="2">The sequence shown here is derived from an EMBL/GenBank/DDBJ whole genome shotgun (WGS) entry which is preliminary data.</text>
</comment>
<feature type="compositionally biased region" description="Basic and acidic residues" evidence="1">
    <location>
        <begin position="182"/>
        <end position="193"/>
    </location>
</feature>
<gene>
    <name evidence="2" type="ORF">LSH36_1062g00017</name>
</gene>
<dbReference type="AlphaFoldDB" id="A0AAD9IWI7"/>
<dbReference type="PANTHER" id="PTHR19871:SF43">
    <property type="entry name" value="SI:CH211-212K18.6"/>
    <property type="match status" value="1"/>
</dbReference>
<evidence type="ECO:0000313" key="2">
    <source>
        <dbReference type="EMBL" id="KAK2141643.1"/>
    </source>
</evidence>
<dbReference type="InterPro" id="IPR052752">
    <property type="entry name" value="NACHT-WD_repeat"/>
</dbReference>
<name>A0AAD9IWI7_9ANNE</name>
<feature type="region of interest" description="Disordered" evidence="1">
    <location>
        <begin position="145"/>
        <end position="217"/>
    </location>
</feature>
<feature type="region of interest" description="Disordered" evidence="1">
    <location>
        <begin position="340"/>
        <end position="389"/>
    </location>
</feature>
<protein>
    <submittedName>
        <fullName evidence="2">Uncharacterized protein</fullName>
    </submittedName>
</protein>
<keyword evidence="3" id="KW-1185">Reference proteome</keyword>
<feature type="compositionally biased region" description="Polar residues" evidence="1">
    <location>
        <begin position="344"/>
        <end position="356"/>
    </location>
</feature>
<dbReference type="Proteomes" id="UP001208570">
    <property type="component" value="Unassembled WGS sequence"/>
</dbReference>
<organism evidence="2 3">
    <name type="scientific">Paralvinella palmiformis</name>
    <dbReference type="NCBI Taxonomy" id="53620"/>
    <lineage>
        <taxon>Eukaryota</taxon>
        <taxon>Metazoa</taxon>
        <taxon>Spiralia</taxon>
        <taxon>Lophotrochozoa</taxon>
        <taxon>Annelida</taxon>
        <taxon>Polychaeta</taxon>
        <taxon>Sedentaria</taxon>
        <taxon>Canalipalpata</taxon>
        <taxon>Terebellida</taxon>
        <taxon>Terebelliformia</taxon>
        <taxon>Alvinellidae</taxon>
        <taxon>Paralvinella</taxon>
    </lineage>
</organism>
<reference evidence="2" key="1">
    <citation type="journal article" date="2023" name="Mol. Biol. Evol.">
        <title>Third-Generation Sequencing Reveals the Adaptive Role of the Epigenome in Three Deep-Sea Polychaetes.</title>
        <authorList>
            <person name="Perez M."/>
            <person name="Aroh O."/>
            <person name="Sun Y."/>
            <person name="Lan Y."/>
            <person name="Juniper S.K."/>
            <person name="Young C.R."/>
            <person name="Angers B."/>
            <person name="Qian P.Y."/>
        </authorList>
    </citation>
    <scope>NUCLEOTIDE SEQUENCE</scope>
    <source>
        <strain evidence="2">P08H-3</strain>
    </source>
</reference>
<feature type="compositionally biased region" description="Basic and acidic residues" evidence="1">
    <location>
        <begin position="373"/>
        <end position="385"/>
    </location>
</feature>
<dbReference type="PANTHER" id="PTHR19871">
    <property type="entry name" value="BETA TRANSDUCIN-RELATED PROTEIN"/>
    <property type="match status" value="1"/>
</dbReference>
<evidence type="ECO:0000313" key="3">
    <source>
        <dbReference type="Proteomes" id="UP001208570"/>
    </source>
</evidence>